<keyword evidence="3" id="KW-1185">Reference proteome</keyword>
<feature type="region of interest" description="Disordered" evidence="1">
    <location>
        <begin position="101"/>
        <end position="125"/>
    </location>
</feature>
<evidence type="ECO:0000256" key="1">
    <source>
        <dbReference type="SAM" id="MobiDB-lite"/>
    </source>
</evidence>
<evidence type="ECO:0000313" key="3">
    <source>
        <dbReference type="Proteomes" id="UP001054837"/>
    </source>
</evidence>
<accession>A0AAV4U8U0</accession>
<gene>
    <name evidence="2" type="ORF">CDAR_516391</name>
</gene>
<dbReference type="EMBL" id="BPLQ01010885">
    <property type="protein sequence ID" value="GIY54178.1"/>
    <property type="molecule type" value="Genomic_DNA"/>
</dbReference>
<reference evidence="2 3" key="1">
    <citation type="submission" date="2021-06" db="EMBL/GenBank/DDBJ databases">
        <title>Caerostris darwini draft genome.</title>
        <authorList>
            <person name="Kono N."/>
            <person name="Arakawa K."/>
        </authorList>
    </citation>
    <scope>NUCLEOTIDE SEQUENCE [LARGE SCALE GENOMIC DNA]</scope>
</reference>
<organism evidence="2 3">
    <name type="scientific">Caerostris darwini</name>
    <dbReference type="NCBI Taxonomy" id="1538125"/>
    <lineage>
        <taxon>Eukaryota</taxon>
        <taxon>Metazoa</taxon>
        <taxon>Ecdysozoa</taxon>
        <taxon>Arthropoda</taxon>
        <taxon>Chelicerata</taxon>
        <taxon>Arachnida</taxon>
        <taxon>Araneae</taxon>
        <taxon>Araneomorphae</taxon>
        <taxon>Entelegynae</taxon>
        <taxon>Araneoidea</taxon>
        <taxon>Araneidae</taxon>
        <taxon>Caerostris</taxon>
    </lineage>
</organism>
<proteinExistence type="predicted"/>
<name>A0AAV4U8U0_9ARAC</name>
<dbReference type="Proteomes" id="UP001054837">
    <property type="component" value="Unassembled WGS sequence"/>
</dbReference>
<comment type="caution">
    <text evidence="2">The sequence shown here is derived from an EMBL/GenBank/DDBJ whole genome shotgun (WGS) entry which is preliminary data.</text>
</comment>
<protein>
    <submittedName>
        <fullName evidence="2">Uncharacterized protein</fullName>
    </submittedName>
</protein>
<sequence>MAISPADKAESIADCWEEQFQLNNMSDDISDNYAISENNKYFNNPFNSDTYHNISADDIVEFIKTLNPKKAAANLMGRFPIEVPGYSYCLRATVSRQVGYTSIQPPTPPNHPLGFGNLTMQSSRD</sequence>
<evidence type="ECO:0000313" key="2">
    <source>
        <dbReference type="EMBL" id="GIY54178.1"/>
    </source>
</evidence>
<dbReference type="AlphaFoldDB" id="A0AAV4U8U0"/>